<gene>
    <name evidence="2" type="ORF">SAMN04490220_3449</name>
</gene>
<dbReference type="EMBL" id="FNTL01000004">
    <property type="protein sequence ID" value="SED08404.1"/>
    <property type="molecule type" value="Genomic_DNA"/>
</dbReference>
<reference evidence="3" key="1">
    <citation type="submission" date="2016-10" db="EMBL/GenBank/DDBJ databases">
        <authorList>
            <person name="Varghese N."/>
        </authorList>
    </citation>
    <scope>NUCLEOTIDE SEQUENCE [LARGE SCALE GENOMIC DNA]</scope>
    <source>
        <strain evidence="3">DSM 44719</strain>
    </source>
</reference>
<feature type="compositionally biased region" description="Low complexity" evidence="1">
    <location>
        <begin position="98"/>
        <end position="107"/>
    </location>
</feature>
<dbReference type="RefSeq" id="WP_074872943.1">
    <property type="nucleotide sequence ID" value="NZ_FNTL01000004.1"/>
</dbReference>
<feature type="compositionally biased region" description="Low complexity" evidence="1">
    <location>
        <begin position="44"/>
        <end position="87"/>
    </location>
</feature>
<organism evidence="2 3">
    <name type="scientific">Rhodococcus jostii</name>
    <dbReference type="NCBI Taxonomy" id="132919"/>
    <lineage>
        <taxon>Bacteria</taxon>
        <taxon>Bacillati</taxon>
        <taxon>Actinomycetota</taxon>
        <taxon>Actinomycetes</taxon>
        <taxon>Mycobacteriales</taxon>
        <taxon>Nocardiaceae</taxon>
        <taxon>Rhodococcus</taxon>
    </lineage>
</organism>
<evidence type="ECO:0000256" key="1">
    <source>
        <dbReference type="SAM" id="MobiDB-lite"/>
    </source>
</evidence>
<dbReference type="AlphaFoldDB" id="A0A1H4XUJ4"/>
<dbReference type="Proteomes" id="UP000183407">
    <property type="component" value="Unassembled WGS sequence"/>
</dbReference>
<accession>A0A1H4XUJ4</accession>
<feature type="region of interest" description="Disordered" evidence="1">
    <location>
        <begin position="1"/>
        <end position="124"/>
    </location>
</feature>
<name>A0A1H4XUJ4_RHOJO</name>
<sequence length="146" mass="15300">MSENNAGMWEPVRPASNLPGDDNGSAVAWNAARQAPYVQPQGPNPFAQPASQAQAQAQAQAATPARPQTQAPAAPVPQQAPATQQAPPQGPFTPPQPQQQFAPQQPANRPHNSNADQPYAVSARDLSTSLLLKCRPSRNSPGVSVT</sequence>
<feature type="compositionally biased region" description="Pro residues" evidence="1">
    <location>
        <begin position="88"/>
        <end position="97"/>
    </location>
</feature>
<proteinExistence type="predicted"/>
<protein>
    <submittedName>
        <fullName evidence="2">Uncharacterized protein</fullName>
    </submittedName>
</protein>
<evidence type="ECO:0000313" key="3">
    <source>
        <dbReference type="Proteomes" id="UP000183407"/>
    </source>
</evidence>
<evidence type="ECO:0000313" key="2">
    <source>
        <dbReference type="EMBL" id="SED08404.1"/>
    </source>
</evidence>